<feature type="transmembrane region" description="Helical" evidence="9">
    <location>
        <begin position="181"/>
        <end position="198"/>
    </location>
</feature>
<feature type="transmembrane region" description="Helical" evidence="9">
    <location>
        <begin position="127"/>
        <end position="146"/>
    </location>
</feature>
<dbReference type="EMBL" id="MPIN01000014">
    <property type="protein sequence ID" value="OJH35454.1"/>
    <property type="molecule type" value="Genomic_DNA"/>
</dbReference>
<comment type="subcellular location">
    <subcellularLocation>
        <location evidence="1">Cell membrane</location>
        <topology evidence="1">Multi-pass membrane protein</topology>
    </subcellularLocation>
</comment>
<reference evidence="12" key="1">
    <citation type="submission" date="2016-11" db="EMBL/GenBank/DDBJ databases">
        <authorList>
            <person name="Shukria A."/>
            <person name="Stevens D.C."/>
        </authorList>
    </citation>
    <scope>NUCLEOTIDE SEQUENCE [LARGE SCALE GENOMIC DNA]</scope>
    <source>
        <strain evidence="12">Cbfe23</strain>
    </source>
</reference>
<keyword evidence="2" id="KW-1003">Cell membrane</keyword>
<evidence type="ECO:0000256" key="2">
    <source>
        <dbReference type="ARBA" id="ARBA00022475"/>
    </source>
</evidence>
<keyword evidence="4" id="KW-0808">Transferase</keyword>
<feature type="transmembrane region" description="Helical" evidence="9">
    <location>
        <begin position="340"/>
        <end position="360"/>
    </location>
</feature>
<dbReference type="PANTHER" id="PTHR33908">
    <property type="entry name" value="MANNOSYLTRANSFERASE YKCB-RELATED"/>
    <property type="match status" value="1"/>
</dbReference>
<protein>
    <recommendedName>
        <fullName evidence="10">Glycosyltransferase RgtA/B/C/D-like domain-containing protein</fullName>
    </recommendedName>
</protein>
<feature type="domain" description="Glycosyltransferase RgtA/B/C/D-like" evidence="10">
    <location>
        <begin position="109"/>
        <end position="237"/>
    </location>
</feature>
<evidence type="ECO:0000256" key="3">
    <source>
        <dbReference type="ARBA" id="ARBA00022676"/>
    </source>
</evidence>
<dbReference type="GO" id="GO:0009103">
    <property type="term" value="P:lipopolysaccharide biosynthetic process"/>
    <property type="evidence" value="ECO:0007669"/>
    <property type="project" value="UniProtKB-ARBA"/>
</dbReference>
<feature type="region of interest" description="Disordered" evidence="8">
    <location>
        <begin position="22"/>
        <end position="43"/>
    </location>
</feature>
<feature type="transmembrane region" description="Helical" evidence="9">
    <location>
        <begin position="218"/>
        <end position="237"/>
    </location>
</feature>
<dbReference type="OrthoDB" id="5486671at2"/>
<evidence type="ECO:0000256" key="1">
    <source>
        <dbReference type="ARBA" id="ARBA00004651"/>
    </source>
</evidence>
<dbReference type="STRING" id="83449.BON30_38645"/>
<evidence type="ECO:0000313" key="12">
    <source>
        <dbReference type="Proteomes" id="UP000182229"/>
    </source>
</evidence>
<feature type="transmembrane region" description="Helical" evidence="9">
    <location>
        <begin position="244"/>
        <end position="263"/>
    </location>
</feature>
<evidence type="ECO:0000256" key="4">
    <source>
        <dbReference type="ARBA" id="ARBA00022679"/>
    </source>
</evidence>
<sequence>MGRWSLGFGPRLRILRALMSSASPVSSPPSRLPGASSPLSAVPDAAPDPSTRLLIGLLIAAALLPRLVLMPFNENFYGDAVARTELAERWAREPHVITSYGDGTYQFGPLHLYLVGAALKVVADKALAGRLVSLLFGVLAVVPLFSLTRRLFGWRAGMVAGLSLSVWGMHLQMSTTAASEALSLFLMLWVFALVAQGLDENRMGPLFGAAAVLNLACATRYDAWLFMPLLCLALLFWGPDRIAGLTRAVGFGIVCLPFPLLWMQGNEMAHGDPFFPIRAVEQFHDAWVKDGIARVGPWRYRLESLAFWPAMALLTLSPGVALLGMVGMWRTWRTRPDVRWLTLAAVVPTAYFTFRAAVLLDFQPLGRFTVTELALLIPFVGSGFEACVGSRGAGVRRALAGVCAVLAVAVPVAMGLYTFRADGGLRDSLRPVSPTSTNPVPLMQVARFLKDEVAAKGGAAVLDEDPNYMDLQLAFFSGLDDERLARVRWATFRDHLRRAQPEYLVRFEQGRLVKDPGVKWDGGRTLVLDGVEYAELDGFSPPLHVYRRR</sequence>
<dbReference type="InterPro" id="IPR050297">
    <property type="entry name" value="LipidA_mod_glycosyltrf_83"/>
</dbReference>
<dbReference type="InterPro" id="IPR038731">
    <property type="entry name" value="RgtA/B/C-like"/>
</dbReference>
<feature type="transmembrane region" description="Helical" evidence="9">
    <location>
        <begin position="53"/>
        <end position="69"/>
    </location>
</feature>
<dbReference type="GO" id="GO:0016763">
    <property type="term" value="F:pentosyltransferase activity"/>
    <property type="evidence" value="ECO:0007669"/>
    <property type="project" value="TreeGrafter"/>
</dbReference>
<accession>A0A1L9AZM6</accession>
<evidence type="ECO:0000259" key="10">
    <source>
        <dbReference type="Pfam" id="PF13231"/>
    </source>
</evidence>
<organism evidence="11 12">
    <name type="scientific">Cystobacter ferrugineus</name>
    <dbReference type="NCBI Taxonomy" id="83449"/>
    <lineage>
        <taxon>Bacteria</taxon>
        <taxon>Pseudomonadati</taxon>
        <taxon>Myxococcota</taxon>
        <taxon>Myxococcia</taxon>
        <taxon>Myxococcales</taxon>
        <taxon>Cystobacterineae</taxon>
        <taxon>Archangiaceae</taxon>
        <taxon>Cystobacter</taxon>
    </lineage>
</organism>
<keyword evidence="12" id="KW-1185">Reference proteome</keyword>
<evidence type="ECO:0000256" key="9">
    <source>
        <dbReference type="SAM" id="Phobius"/>
    </source>
</evidence>
<name>A0A1L9AZM6_9BACT</name>
<evidence type="ECO:0000256" key="6">
    <source>
        <dbReference type="ARBA" id="ARBA00022989"/>
    </source>
</evidence>
<proteinExistence type="predicted"/>
<dbReference type="GO" id="GO:0005886">
    <property type="term" value="C:plasma membrane"/>
    <property type="evidence" value="ECO:0007669"/>
    <property type="project" value="UniProtKB-SubCell"/>
</dbReference>
<evidence type="ECO:0000256" key="5">
    <source>
        <dbReference type="ARBA" id="ARBA00022692"/>
    </source>
</evidence>
<dbReference type="PANTHER" id="PTHR33908:SF11">
    <property type="entry name" value="MEMBRANE PROTEIN"/>
    <property type="match status" value="1"/>
</dbReference>
<keyword evidence="7 9" id="KW-0472">Membrane</keyword>
<feature type="transmembrane region" description="Helical" evidence="9">
    <location>
        <begin position="306"/>
        <end position="328"/>
    </location>
</feature>
<reference evidence="11 12" key="2">
    <citation type="submission" date="2016-12" db="EMBL/GenBank/DDBJ databases">
        <title>Draft Genome Sequence of Cystobacter ferrugineus Strain Cbfe23.</title>
        <authorList>
            <person name="Akbar S."/>
            <person name="Dowd S.E."/>
            <person name="Stevens D.C."/>
        </authorList>
    </citation>
    <scope>NUCLEOTIDE SEQUENCE [LARGE SCALE GENOMIC DNA]</scope>
    <source>
        <strain evidence="11 12">Cbfe23</strain>
    </source>
</reference>
<dbReference type="AlphaFoldDB" id="A0A1L9AZM6"/>
<keyword evidence="3" id="KW-0328">Glycosyltransferase</keyword>
<comment type="caution">
    <text evidence="11">The sequence shown here is derived from an EMBL/GenBank/DDBJ whole genome shotgun (WGS) entry which is preliminary data.</text>
</comment>
<evidence type="ECO:0000256" key="8">
    <source>
        <dbReference type="SAM" id="MobiDB-lite"/>
    </source>
</evidence>
<evidence type="ECO:0000256" key="7">
    <source>
        <dbReference type="ARBA" id="ARBA00023136"/>
    </source>
</evidence>
<keyword evidence="5 9" id="KW-0812">Transmembrane</keyword>
<feature type="transmembrane region" description="Helical" evidence="9">
    <location>
        <begin position="398"/>
        <end position="419"/>
    </location>
</feature>
<dbReference type="Pfam" id="PF13231">
    <property type="entry name" value="PMT_2"/>
    <property type="match status" value="1"/>
</dbReference>
<gene>
    <name evidence="11" type="ORF">BON30_38645</name>
</gene>
<keyword evidence="6 9" id="KW-1133">Transmembrane helix</keyword>
<evidence type="ECO:0000313" key="11">
    <source>
        <dbReference type="EMBL" id="OJH35454.1"/>
    </source>
</evidence>
<dbReference type="Proteomes" id="UP000182229">
    <property type="component" value="Unassembled WGS sequence"/>
</dbReference>